<dbReference type="InterPro" id="IPR011059">
    <property type="entry name" value="Metal-dep_hydrolase_composite"/>
</dbReference>
<dbReference type="InterPro" id="IPR033932">
    <property type="entry name" value="YtcJ-like"/>
</dbReference>
<dbReference type="GO" id="GO:0016810">
    <property type="term" value="F:hydrolase activity, acting on carbon-nitrogen (but not peptide) bonds"/>
    <property type="evidence" value="ECO:0007669"/>
    <property type="project" value="InterPro"/>
</dbReference>
<organism evidence="3">
    <name type="scientific">Halomonas sp. RT37</name>
    <dbReference type="NCBI Taxonomy" id="2950872"/>
    <lineage>
        <taxon>Bacteria</taxon>
        <taxon>Pseudomonadati</taxon>
        <taxon>Pseudomonadota</taxon>
        <taxon>Gammaproteobacteria</taxon>
        <taxon>Oceanospirillales</taxon>
        <taxon>Halomonadaceae</taxon>
        <taxon>Halomonas</taxon>
    </lineage>
</organism>
<gene>
    <name evidence="3" type="ORF">NFG58_03075</name>
</gene>
<feature type="signal peptide" evidence="1">
    <location>
        <begin position="1"/>
        <end position="20"/>
    </location>
</feature>
<dbReference type="Gene3D" id="3.10.310.70">
    <property type="match status" value="1"/>
</dbReference>
<feature type="chain" id="PRO_5043504355" evidence="1">
    <location>
        <begin position="21"/>
        <end position="553"/>
    </location>
</feature>
<dbReference type="AlphaFoldDB" id="A0AAU7KJY7"/>
<protein>
    <submittedName>
        <fullName evidence="3">Amidohydrolase</fullName>
    </submittedName>
</protein>
<dbReference type="Gene3D" id="2.30.40.10">
    <property type="entry name" value="Urease, subunit C, domain 1"/>
    <property type="match status" value="1"/>
</dbReference>
<dbReference type="RefSeq" id="WP_348827578.1">
    <property type="nucleotide sequence ID" value="NZ_CP098827.1"/>
</dbReference>
<dbReference type="SUPFAM" id="SSF51338">
    <property type="entry name" value="Composite domain of metallo-dependent hydrolases"/>
    <property type="match status" value="1"/>
</dbReference>
<dbReference type="CDD" id="cd01300">
    <property type="entry name" value="YtcJ_like"/>
    <property type="match status" value="1"/>
</dbReference>
<name>A0AAU7KJY7_9GAMM</name>
<dbReference type="Gene3D" id="3.20.20.140">
    <property type="entry name" value="Metal-dependent hydrolases"/>
    <property type="match status" value="1"/>
</dbReference>
<dbReference type="Pfam" id="PF07969">
    <property type="entry name" value="Amidohydro_3"/>
    <property type="match status" value="1"/>
</dbReference>
<keyword evidence="1" id="KW-0732">Signal</keyword>
<proteinExistence type="predicted"/>
<sequence>MLNKTLLALSVAGVSLGVCADTTVIHDANGYGFDVHRQLVSFTTLVVEDGKVVARGDEQLLSEYPEPQATIDAGGRTLLPGLIDAHGHLMGLGYGLLEVELRGLASAEQSADEVADFAEANPDLEWIRGRGWNQVLWDGKAFSTAQVVDEVIADRPVVLSRVDGHAIWVNSKAMEMAGVDGETQAPEGGEIIRDDAGTPTGVFIDNAELLITDKIPPRSAQEMAKAFDTAVAHLQELGITGMHDAGASAAELEMYRSRADAGELGVRIYPMVSSSDPQLDEILAQGIHDDPEDWLDIRSVKIYADGALGSRGAALLAPYSDRPDSSGLMIQNQDALQALVDQVSSQGFQANMHAIGDRANRVALDVYARSLEQDPQRRELRHRIEHAQVVSVDDIPRFTELGVIPSMQPTHATSDKNMAGDRLGQERLAGAYAWRFFMDSGSRIAAGSDFPVEPANPFYGLHAAVTREDRDDQPEGGWLPGQKLTVAEALRGFTVDAAYAAHQEGSLGGLMPGQWADFVLVDTDILRADPAELWQTRVSETWIAGERVFVRDQ</sequence>
<evidence type="ECO:0000259" key="2">
    <source>
        <dbReference type="Pfam" id="PF07969"/>
    </source>
</evidence>
<dbReference type="InterPro" id="IPR013108">
    <property type="entry name" value="Amidohydro_3"/>
</dbReference>
<reference evidence="3" key="1">
    <citation type="submission" date="2022-06" db="EMBL/GenBank/DDBJ databases">
        <title>A novel DMS-producing enzyme.</title>
        <authorList>
            <person name="Zhang Y."/>
        </authorList>
    </citation>
    <scope>NUCLEOTIDE SEQUENCE</scope>
    <source>
        <strain evidence="3">RT37</strain>
    </source>
</reference>
<feature type="domain" description="Amidohydrolase 3" evidence="2">
    <location>
        <begin position="70"/>
        <end position="549"/>
    </location>
</feature>
<accession>A0AAU7KJY7</accession>
<dbReference type="PANTHER" id="PTHR22642:SF2">
    <property type="entry name" value="PROTEIN LONG AFTER FAR-RED 3"/>
    <property type="match status" value="1"/>
</dbReference>
<dbReference type="SUPFAM" id="SSF51556">
    <property type="entry name" value="Metallo-dependent hydrolases"/>
    <property type="match status" value="1"/>
</dbReference>
<dbReference type="EMBL" id="CP098827">
    <property type="protein sequence ID" value="XBO71714.1"/>
    <property type="molecule type" value="Genomic_DNA"/>
</dbReference>
<dbReference type="PANTHER" id="PTHR22642">
    <property type="entry name" value="IMIDAZOLONEPROPIONASE"/>
    <property type="match status" value="1"/>
</dbReference>
<evidence type="ECO:0000313" key="3">
    <source>
        <dbReference type="EMBL" id="XBO71714.1"/>
    </source>
</evidence>
<dbReference type="InterPro" id="IPR032466">
    <property type="entry name" value="Metal_Hydrolase"/>
</dbReference>
<evidence type="ECO:0000256" key="1">
    <source>
        <dbReference type="SAM" id="SignalP"/>
    </source>
</evidence>